<accession>A0ABX8WRG3</accession>
<dbReference type="Proteomes" id="UP000824755">
    <property type="component" value="Chromosome"/>
</dbReference>
<dbReference type="InterPro" id="IPR036890">
    <property type="entry name" value="HATPase_C_sf"/>
</dbReference>
<name>A0ABX8WRG3_9GAMM</name>
<dbReference type="SUPFAM" id="SSF55874">
    <property type="entry name" value="ATPase domain of HSP90 chaperone/DNA topoisomerase II/histidine kinase"/>
    <property type="match status" value="1"/>
</dbReference>
<dbReference type="PROSITE" id="PS50109">
    <property type="entry name" value="HIS_KIN"/>
    <property type="match status" value="1"/>
</dbReference>
<evidence type="ECO:0000313" key="14">
    <source>
        <dbReference type="Proteomes" id="UP000824755"/>
    </source>
</evidence>
<dbReference type="InterPro" id="IPR036097">
    <property type="entry name" value="HisK_dim/P_sf"/>
</dbReference>
<evidence type="ECO:0000256" key="3">
    <source>
        <dbReference type="ARBA" id="ARBA00012438"/>
    </source>
</evidence>
<dbReference type="InterPro" id="IPR050428">
    <property type="entry name" value="TCS_sensor_his_kinase"/>
</dbReference>
<dbReference type="PROSITE" id="PS50885">
    <property type="entry name" value="HAMP"/>
    <property type="match status" value="1"/>
</dbReference>
<keyword evidence="5" id="KW-0808">Transferase</keyword>
<dbReference type="SMART" id="SM00388">
    <property type="entry name" value="HisKA"/>
    <property type="match status" value="1"/>
</dbReference>
<proteinExistence type="predicted"/>
<dbReference type="PANTHER" id="PTHR45436:SF16">
    <property type="entry name" value="HISTIDINE KINASE"/>
    <property type="match status" value="1"/>
</dbReference>
<evidence type="ECO:0000256" key="10">
    <source>
        <dbReference type="SAM" id="Phobius"/>
    </source>
</evidence>
<dbReference type="RefSeq" id="WP_220380232.1">
    <property type="nucleotide sequence ID" value="NZ_CP080544.1"/>
</dbReference>
<evidence type="ECO:0000256" key="7">
    <source>
        <dbReference type="ARBA" id="ARBA00022777"/>
    </source>
</evidence>
<evidence type="ECO:0000256" key="5">
    <source>
        <dbReference type="ARBA" id="ARBA00022679"/>
    </source>
</evidence>
<dbReference type="PANTHER" id="PTHR45436">
    <property type="entry name" value="SENSOR HISTIDINE KINASE YKOH"/>
    <property type="match status" value="1"/>
</dbReference>
<evidence type="ECO:0000256" key="2">
    <source>
        <dbReference type="ARBA" id="ARBA00004370"/>
    </source>
</evidence>
<dbReference type="EMBL" id="CP080544">
    <property type="protein sequence ID" value="QYR53416.1"/>
    <property type="molecule type" value="Genomic_DNA"/>
</dbReference>
<evidence type="ECO:0000256" key="9">
    <source>
        <dbReference type="ARBA" id="ARBA00023012"/>
    </source>
</evidence>
<evidence type="ECO:0000313" key="13">
    <source>
        <dbReference type="EMBL" id="QYR53416.1"/>
    </source>
</evidence>
<dbReference type="EC" id="2.7.13.3" evidence="3"/>
<dbReference type="SMART" id="SM00387">
    <property type="entry name" value="HATPase_c"/>
    <property type="match status" value="1"/>
</dbReference>
<dbReference type="InterPro" id="IPR003594">
    <property type="entry name" value="HATPase_dom"/>
</dbReference>
<keyword evidence="4" id="KW-0597">Phosphoprotein</keyword>
<evidence type="ECO:0000259" key="12">
    <source>
        <dbReference type="PROSITE" id="PS50885"/>
    </source>
</evidence>
<evidence type="ECO:0000256" key="6">
    <source>
        <dbReference type="ARBA" id="ARBA00022692"/>
    </source>
</evidence>
<dbReference type="Gene3D" id="3.30.565.10">
    <property type="entry name" value="Histidine kinase-like ATPase, C-terminal domain"/>
    <property type="match status" value="1"/>
</dbReference>
<dbReference type="SUPFAM" id="SSF47384">
    <property type="entry name" value="Homodimeric domain of signal transducing histidine kinase"/>
    <property type="match status" value="1"/>
</dbReference>
<dbReference type="GO" id="GO:0016301">
    <property type="term" value="F:kinase activity"/>
    <property type="evidence" value="ECO:0007669"/>
    <property type="project" value="UniProtKB-KW"/>
</dbReference>
<dbReference type="Pfam" id="PF00512">
    <property type="entry name" value="HisKA"/>
    <property type="match status" value="1"/>
</dbReference>
<sequence length="458" mass="50424">MGSAIASRKPMPANPAGTIDRVVAGANRRRLRTRIVMSFLLLSILLTVLFASATFYIRDRLEREVVEKTMRREVESLVRQVEANPDRPPTFALYDAATYGEGKTDDINPLYRDLGPGVHEVREVGDDGKLHVWKAAVAKGRLATGKGFTTIVRLDVTDASDTTEKLRRWLIASVFAFTALALILSVWSASRIMRPLLELVKLIRDRGRSESDNDAPLAPHFADDEVGELAAALDAYSDRMKSTAKRERELNADVSHELRTPLAVIRSTVELMLDAPDLTPKMLERIQRIQRAQEGGTAITETLLNLSREERVSGNASVARIVEQLLEAHRLQMRRGKQLELRMEGNAAVVVDAPDATVNVAVGNLIANAVKYTDTGSVTVRINEDSVDVLDTGPGLSEADERRMTERGYRGDAATNTKGGGIGLSIVTRICELYGWDVQIGNRRDGTQGTRASLLFNP</sequence>
<evidence type="ECO:0000256" key="8">
    <source>
        <dbReference type="ARBA" id="ARBA00022989"/>
    </source>
</evidence>
<keyword evidence="9" id="KW-0902">Two-component regulatory system</keyword>
<dbReference type="Gene3D" id="6.10.340.10">
    <property type="match status" value="1"/>
</dbReference>
<dbReference type="Pfam" id="PF02518">
    <property type="entry name" value="HATPase_c"/>
    <property type="match status" value="1"/>
</dbReference>
<dbReference type="InterPro" id="IPR003661">
    <property type="entry name" value="HisK_dim/P_dom"/>
</dbReference>
<dbReference type="Pfam" id="PF00672">
    <property type="entry name" value="HAMP"/>
    <property type="match status" value="1"/>
</dbReference>
<keyword evidence="14" id="KW-1185">Reference proteome</keyword>
<keyword evidence="8 10" id="KW-1133">Transmembrane helix</keyword>
<dbReference type="InterPro" id="IPR005467">
    <property type="entry name" value="His_kinase_dom"/>
</dbReference>
<comment type="catalytic activity">
    <reaction evidence="1">
        <text>ATP + protein L-histidine = ADP + protein N-phospho-L-histidine.</text>
        <dbReference type="EC" id="2.7.13.3"/>
    </reaction>
</comment>
<reference evidence="13 14" key="1">
    <citation type="submission" date="2021-08" db="EMBL/GenBank/DDBJ databases">
        <title>Lysobacter sp. strain CJ11 Genome sequencing and assembly.</title>
        <authorList>
            <person name="Kim I."/>
        </authorList>
    </citation>
    <scope>NUCLEOTIDE SEQUENCE [LARGE SCALE GENOMIC DNA]</scope>
    <source>
        <strain evidence="13 14">CJ11</strain>
    </source>
</reference>
<feature type="domain" description="Histidine kinase" evidence="11">
    <location>
        <begin position="253"/>
        <end position="458"/>
    </location>
</feature>
<gene>
    <name evidence="13" type="ORF">H8L67_02585</name>
</gene>
<organism evidence="13 14">
    <name type="scientific">Lysobacter soyae</name>
    <dbReference type="NCBI Taxonomy" id="2764185"/>
    <lineage>
        <taxon>Bacteria</taxon>
        <taxon>Pseudomonadati</taxon>
        <taxon>Pseudomonadota</taxon>
        <taxon>Gammaproteobacteria</taxon>
        <taxon>Lysobacterales</taxon>
        <taxon>Lysobacteraceae</taxon>
        <taxon>Lysobacter</taxon>
    </lineage>
</organism>
<keyword evidence="7 13" id="KW-0418">Kinase</keyword>
<keyword evidence="10" id="KW-0472">Membrane</keyword>
<evidence type="ECO:0000259" key="11">
    <source>
        <dbReference type="PROSITE" id="PS50109"/>
    </source>
</evidence>
<keyword evidence="6 10" id="KW-0812">Transmembrane</keyword>
<dbReference type="CDD" id="cd00082">
    <property type="entry name" value="HisKA"/>
    <property type="match status" value="1"/>
</dbReference>
<evidence type="ECO:0000256" key="1">
    <source>
        <dbReference type="ARBA" id="ARBA00000085"/>
    </source>
</evidence>
<evidence type="ECO:0000256" key="4">
    <source>
        <dbReference type="ARBA" id="ARBA00022553"/>
    </source>
</evidence>
<dbReference type="Gene3D" id="1.10.287.130">
    <property type="match status" value="1"/>
</dbReference>
<dbReference type="SMART" id="SM00304">
    <property type="entry name" value="HAMP"/>
    <property type="match status" value="1"/>
</dbReference>
<feature type="transmembrane region" description="Helical" evidence="10">
    <location>
        <begin position="35"/>
        <end position="57"/>
    </location>
</feature>
<comment type="subcellular location">
    <subcellularLocation>
        <location evidence="2">Membrane</location>
    </subcellularLocation>
</comment>
<feature type="domain" description="HAMP" evidence="12">
    <location>
        <begin position="190"/>
        <end position="245"/>
    </location>
</feature>
<dbReference type="InterPro" id="IPR003660">
    <property type="entry name" value="HAMP_dom"/>
</dbReference>
<feature type="transmembrane region" description="Helical" evidence="10">
    <location>
        <begin position="169"/>
        <end position="189"/>
    </location>
</feature>
<protein>
    <recommendedName>
        <fullName evidence="3">histidine kinase</fullName>
        <ecNumber evidence="3">2.7.13.3</ecNumber>
    </recommendedName>
</protein>